<sequence>MKTLWITILAFGLGFIAPTTIDQLNKVQAKEDNASETKTVRVPAMRNRVYTQFARAQEIADAGDKAGGLAVLDEVKEQLDNLNSYEKAMLWNFYAFMYYANDDMEAATKSFENVVAEKAIPESLRLSTLYSLAQLAMQQGNYPQTLDYLNQWQAINSKPLTSTQHILFAQVYYQNKQYKESLVSVNEAINLAKVNDELPKENWLILQRANYYELKQPKQVTRVMEQLVKHYSKPDYWIQLGAMYGEIGAEDKQLAIMEAAHQAGYITKKQDLLSLAQLYRYHEIPFKAAKVLSSAIDNGQLVANERHLEMLAQAYIAAKSDQQALPVLQKAAEIAENGKFDMQLAQSYLNLEQWQNAINAADKALERGGIERVGDMHLVLGMAFFNLKKFDESLLAFKSAENIKSSAKTATQWYQYVKREQGQHEQLAMLQ</sequence>
<accession>A0ABQ3IPX6</accession>
<reference evidence="2" key="1">
    <citation type="journal article" date="2019" name="Int. J. Syst. Evol. Microbiol.">
        <title>The Global Catalogue of Microorganisms (GCM) 10K type strain sequencing project: providing services to taxonomists for standard genome sequencing and annotation.</title>
        <authorList>
            <consortium name="The Broad Institute Genomics Platform"/>
            <consortium name="The Broad Institute Genome Sequencing Center for Infectious Disease"/>
            <person name="Wu L."/>
            <person name="Ma J."/>
        </authorList>
    </citation>
    <scope>NUCLEOTIDE SEQUENCE [LARGE SCALE GENOMIC DNA]</scope>
    <source>
        <strain evidence="2">CGMCC 1.15922</strain>
    </source>
</reference>
<keyword evidence="2" id="KW-1185">Reference proteome</keyword>
<dbReference type="SMART" id="SM00028">
    <property type="entry name" value="TPR"/>
    <property type="match status" value="5"/>
</dbReference>
<dbReference type="InterPro" id="IPR019734">
    <property type="entry name" value="TPR_rpt"/>
</dbReference>
<dbReference type="EMBL" id="BNAH01000005">
    <property type="protein sequence ID" value="GHE87824.1"/>
    <property type="molecule type" value="Genomic_DNA"/>
</dbReference>
<evidence type="ECO:0008006" key="3">
    <source>
        <dbReference type="Google" id="ProtNLM"/>
    </source>
</evidence>
<dbReference type="Pfam" id="PF13432">
    <property type="entry name" value="TPR_16"/>
    <property type="match status" value="1"/>
</dbReference>
<protein>
    <recommendedName>
        <fullName evidence="3">Tetratricopeptide repeat protein</fullName>
    </recommendedName>
</protein>
<proteinExistence type="predicted"/>
<dbReference type="Gene3D" id="1.25.40.10">
    <property type="entry name" value="Tetratricopeptide repeat domain"/>
    <property type="match status" value="2"/>
</dbReference>
<dbReference type="RefSeq" id="WP_189377802.1">
    <property type="nucleotide sequence ID" value="NZ_BNAH01000005.1"/>
</dbReference>
<dbReference type="SUPFAM" id="SSF48452">
    <property type="entry name" value="TPR-like"/>
    <property type="match status" value="2"/>
</dbReference>
<evidence type="ECO:0000313" key="2">
    <source>
        <dbReference type="Proteomes" id="UP000626370"/>
    </source>
</evidence>
<dbReference type="Pfam" id="PF12895">
    <property type="entry name" value="ANAPC3"/>
    <property type="match status" value="1"/>
</dbReference>
<name>A0ABQ3IPX6_9GAMM</name>
<organism evidence="1 2">
    <name type="scientific">Thalassotalea profundi</name>
    <dbReference type="NCBI Taxonomy" id="2036687"/>
    <lineage>
        <taxon>Bacteria</taxon>
        <taxon>Pseudomonadati</taxon>
        <taxon>Pseudomonadota</taxon>
        <taxon>Gammaproteobacteria</taxon>
        <taxon>Alteromonadales</taxon>
        <taxon>Colwelliaceae</taxon>
        <taxon>Thalassotalea</taxon>
    </lineage>
</organism>
<gene>
    <name evidence="1" type="ORF">GCM10011501_16720</name>
</gene>
<evidence type="ECO:0000313" key="1">
    <source>
        <dbReference type="EMBL" id="GHE87824.1"/>
    </source>
</evidence>
<dbReference type="InterPro" id="IPR011990">
    <property type="entry name" value="TPR-like_helical_dom_sf"/>
</dbReference>
<dbReference type="Proteomes" id="UP000626370">
    <property type="component" value="Unassembled WGS sequence"/>
</dbReference>
<comment type="caution">
    <text evidence="1">The sequence shown here is derived from an EMBL/GenBank/DDBJ whole genome shotgun (WGS) entry which is preliminary data.</text>
</comment>